<keyword evidence="4" id="KW-1185">Reference proteome</keyword>
<dbReference type="InterPro" id="IPR044855">
    <property type="entry name" value="CoA-Trfase_III_dom3_sf"/>
</dbReference>
<dbReference type="Gene3D" id="3.30.1540.10">
    <property type="entry name" value="formyl-coa transferase, domain 3"/>
    <property type="match status" value="1"/>
</dbReference>
<dbReference type="GO" id="GO:0003824">
    <property type="term" value="F:catalytic activity"/>
    <property type="evidence" value="ECO:0007669"/>
    <property type="project" value="InterPro"/>
</dbReference>
<evidence type="ECO:0008006" key="5">
    <source>
        <dbReference type="Google" id="ProtNLM"/>
    </source>
</evidence>
<dbReference type="SUPFAM" id="SSF89796">
    <property type="entry name" value="CoA-transferase family III (CaiB/BaiF)"/>
    <property type="match status" value="2"/>
</dbReference>
<evidence type="ECO:0000256" key="1">
    <source>
        <dbReference type="ARBA" id="ARBA00008383"/>
    </source>
</evidence>
<dbReference type="InterPro" id="IPR003673">
    <property type="entry name" value="CoA-Trfase_fam_III"/>
</dbReference>
<dbReference type="Pfam" id="PF02515">
    <property type="entry name" value="CoA_transf_3"/>
    <property type="match status" value="2"/>
</dbReference>
<dbReference type="PANTHER" id="PTHR48228">
    <property type="entry name" value="SUCCINYL-COA--D-CITRAMALATE COA-TRANSFERASE"/>
    <property type="match status" value="1"/>
</dbReference>
<feature type="region of interest" description="Disordered" evidence="2">
    <location>
        <begin position="201"/>
        <end position="235"/>
    </location>
</feature>
<organism evidence="3 4">
    <name type="scientific">Psilocybe cf. subviscida</name>
    <dbReference type="NCBI Taxonomy" id="2480587"/>
    <lineage>
        <taxon>Eukaryota</taxon>
        <taxon>Fungi</taxon>
        <taxon>Dikarya</taxon>
        <taxon>Basidiomycota</taxon>
        <taxon>Agaricomycotina</taxon>
        <taxon>Agaricomycetes</taxon>
        <taxon>Agaricomycetidae</taxon>
        <taxon>Agaricales</taxon>
        <taxon>Agaricineae</taxon>
        <taxon>Strophariaceae</taxon>
        <taxon>Psilocybe</taxon>
    </lineage>
</organism>
<dbReference type="OrthoDB" id="2308815at2759"/>
<sequence length="568" mass="61064">MKDLHDEFKAIWLAHDLPESFLSNIEFTGIPDQAVYSSFRLGVAASISIGLSGLSAAYLHFLRTGIAQKVTVDARHAVLSCHSQAYYTTDGTVPSGDTWDTIAGLYRTKENGWVRIHTNFPHHRVGVLSILGIPDTPSSPATKETVRATIARWDAQELEDACAERGMCVFRMRSLEEWDASPQGRAVAALPIVDVRPIAATGTAPGTGSGSSAGDNPNPTDIHIRGLHQTPNPTRPLSGLRILDLSRVLAGPVAGRTLAAHGAQVLLVTSPSFPDLPLLDVETSLGKRTVQIDVEQSDGRQTLTALARDADVFLQAYRPGALQGKGFGVGDVVRMKMDAAGVGKGKQEGILSGGIVYASLSAWGWDGPWAGRRGFDSLVQTATGFNYDEGAVFMYYHNQNNAQGIERDGIVPRPLPMQALDHAAGYFLAFGVHVALIKALRSGGSHEVRVSLAGVGRWVRSLGRLRLDSFTEKLPVLPKNAEDEEIKRLSIEWCERRGTSLPIRSVSSSVSGTPETVQKPRRKMTALRHAAVLAKTPVREGILAADAGGNGDWGAPMRLDADAAVWVE</sequence>
<name>A0A8H5EWD3_9AGAR</name>
<comment type="similarity">
    <text evidence="1">Belongs to the CoA-transferase III family.</text>
</comment>
<reference evidence="3 4" key="1">
    <citation type="journal article" date="2020" name="ISME J.">
        <title>Uncovering the hidden diversity of litter-decomposition mechanisms in mushroom-forming fungi.</title>
        <authorList>
            <person name="Floudas D."/>
            <person name="Bentzer J."/>
            <person name="Ahren D."/>
            <person name="Johansson T."/>
            <person name="Persson P."/>
            <person name="Tunlid A."/>
        </authorList>
    </citation>
    <scope>NUCLEOTIDE SEQUENCE [LARGE SCALE GENOMIC DNA]</scope>
    <source>
        <strain evidence="3 4">CBS 101986</strain>
    </source>
</reference>
<dbReference type="InterPro" id="IPR050509">
    <property type="entry name" value="CoA-transferase_III"/>
</dbReference>
<dbReference type="Gene3D" id="3.40.50.10540">
    <property type="entry name" value="Crotonobetainyl-coa:carnitine coa-transferase, domain 1"/>
    <property type="match status" value="2"/>
</dbReference>
<dbReference type="Proteomes" id="UP000567179">
    <property type="component" value="Unassembled WGS sequence"/>
</dbReference>
<proteinExistence type="inferred from homology"/>
<dbReference type="PANTHER" id="PTHR48228:SF4">
    <property type="entry name" value="BLR3030 PROTEIN"/>
    <property type="match status" value="1"/>
</dbReference>
<gene>
    <name evidence="3" type="ORF">D9619_007335</name>
</gene>
<evidence type="ECO:0000313" key="3">
    <source>
        <dbReference type="EMBL" id="KAF5315055.1"/>
    </source>
</evidence>
<evidence type="ECO:0000313" key="4">
    <source>
        <dbReference type="Proteomes" id="UP000567179"/>
    </source>
</evidence>
<dbReference type="EMBL" id="JAACJJ010000043">
    <property type="protein sequence ID" value="KAF5315055.1"/>
    <property type="molecule type" value="Genomic_DNA"/>
</dbReference>
<protein>
    <recommendedName>
        <fullName evidence="5">CoA-transferase family III</fullName>
    </recommendedName>
</protein>
<dbReference type="AlphaFoldDB" id="A0A8H5EWD3"/>
<feature type="region of interest" description="Disordered" evidence="2">
    <location>
        <begin position="504"/>
        <end position="523"/>
    </location>
</feature>
<accession>A0A8H5EWD3</accession>
<dbReference type="InterPro" id="IPR023606">
    <property type="entry name" value="CoA-Trfase_III_dom_1_sf"/>
</dbReference>
<evidence type="ECO:0000256" key="2">
    <source>
        <dbReference type="SAM" id="MobiDB-lite"/>
    </source>
</evidence>
<comment type="caution">
    <text evidence="3">The sequence shown here is derived from an EMBL/GenBank/DDBJ whole genome shotgun (WGS) entry which is preliminary data.</text>
</comment>